<proteinExistence type="predicted"/>
<dbReference type="Proteomes" id="UP000469890">
    <property type="component" value="Unassembled WGS sequence"/>
</dbReference>
<sequence>MDYFDKTVHQYWVLSDALENAKSSLNLSDDAALTYIRNKLNNYDNRTAKYWRENWIRITKQLNKKSCQSTPAMNVNNYINAQSSTNTINASLISDVGGSISNSSSKRKQPSDHQAQKSNKKQFQLDDPLNDIEAEAAEYASETADEEPADKMVDLLTDEDDASDAGQLDLTSLLEDEEHPLNKEETAGVQASQSVTFAPTLSFTDEPEADSATNASTVHIDDPFTEEEKEFPTLIFFCLSMKIYY</sequence>
<organism evidence="2 3">
    <name type="scientific">Mucor circinelloides f. lusitanicus</name>
    <name type="common">Mucor racemosus var. lusitanicus</name>
    <dbReference type="NCBI Taxonomy" id="29924"/>
    <lineage>
        <taxon>Eukaryota</taxon>
        <taxon>Fungi</taxon>
        <taxon>Fungi incertae sedis</taxon>
        <taxon>Mucoromycota</taxon>
        <taxon>Mucoromycotina</taxon>
        <taxon>Mucoromycetes</taxon>
        <taxon>Mucorales</taxon>
        <taxon>Mucorineae</taxon>
        <taxon>Mucoraceae</taxon>
        <taxon>Mucor</taxon>
    </lineage>
</organism>
<evidence type="ECO:0000313" key="2">
    <source>
        <dbReference type="EMBL" id="KAF1798024.1"/>
    </source>
</evidence>
<reference evidence="2 3" key="1">
    <citation type="submission" date="2019-09" db="EMBL/GenBank/DDBJ databases">
        <authorList>
            <consortium name="DOE Joint Genome Institute"/>
            <person name="Mondo S.J."/>
            <person name="Navarro-Mendoza M.I."/>
            <person name="Perez-Arques C."/>
            <person name="Panchal S."/>
            <person name="Nicolas F.E."/>
            <person name="Ganguly P."/>
            <person name="Pangilinan J."/>
            <person name="Grigoriev I."/>
            <person name="Heitman J."/>
            <person name="Sanya K."/>
            <person name="Garre V."/>
        </authorList>
    </citation>
    <scope>NUCLEOTIDE SEQUENCE [LARGE SCALE GENOMIC DNA]</scope>
    <source>
        <strain evidence="2 3">MU402</strain>
    </source>
</reference>
<dbReference type="AlphaFoldDB" id="A0A8H4B9Y9"/>
<feature type="region of interest" description="Disordered" evidence="1">
    <location>
        <begin position="99"/>
        <end position="127"/>
    </location>
</feature>
<name>A0A8H4B9Y9_MUCCL</name>
<comment type="caution">
    <text evidence="2">The sequence shown here is derived from an EMBL/GenBank/DDBJ whole genome shotgun (WGS) entry which is preliminary data.</text>
</comment>
<gene>
    <name evidence="2" type="ORF">FB192DRAFT_1461844</name>
</gene>
<evidence type="ECO:0000256" key="1">
    <source>
        <dbReference type="SAM" id="MobiDB-lite"/>
    </source>
</evidence>
<protein>
    <submittedName>
        <fullName evidence="2">Uncharacterized protein</fullName>
    </submittedName>
</protein>
<evidence type="ECO:0000313" key="3">
    <source>
        <dbReference type="Proteomes" id="UP000469890"/>
    </source>
</evidence>
<dbReference type="EMBL" id="JAAECE010000008">
    <property type="protein sequence ID" value="KAF1798024.1"/>
    <property type="molecule type" value="Genomic_DNA"/>
</dbReference>
<accession>A0A8H4B9Y9</accession>